<dbReference type="SMART" id="SM00257">
    <property type="entry name" value="LysM"/>
    <property type="match status" value="1"/>
</dbReference>
<dbReference type="Proteomes" id="UP000253529">
    <property type="component" value="Unassembled WGS sequence"/>
</dbReference>
<dbReference type="CDD" id="cd00118">
    <property type="entry name" value="LysM"/>
    <property type="match status" value="1"/>
</dbReference>
<evidence type="ECO:0000313" key="3">
    <source>
        <dbReference type="EMBL" id="RBP03098.1"/>
    </source>
</evidence>
<dbReference type="PROSITE" id="PS51782">
    <property type="entry name" value="LYSM"/>
    <property type="match status" value="1"/>
</dbReference>
<gene>
    <name evidence="3" type="ORF">DFR50_14622</name>
</gene>
<protein>
    <submittedName>
        <fullName evidence="3">LysM domain-containing protein</fullName>
    </submittedName>
</protein>
<accession>A0A366EL56</accession>
<dbReference type="InterPro" id="IPR052196">
    <property type="entry name" value="Bact_Kbp"/>
</dbReference>
<dbReference type="Pfam" id="PF01476">
    <property type="entry name" value="LysM"/>
    <property type="match status" value="1"/>
</dbReference>
<feature type="region of interest" description="Disordered" evidence="1">
    <location>
        <begin position="137"/>
        <end position="175"/>
    </location>
</feature>
<dbReference type="InterPro" id="IPR036779">
    <property type="entry name" value="LysM_dom_sf"/>
</dbReference>
<evidence type="ECO:0000313" key="4">
    <source>
        <dbReference type="Proteomes" id="UP000253529"/>
    </source>
</evidence>
<dbReference type="OrthoDB" id="370541at2"/>
<dbReference type="Gene3D" id="3.10.350.10">
    <property type="entry name" value="LysM domain"/>
    <property type="match status" value="1"/>
</dbReference>
<dbReference type="Gene3D" id="2.60.40.10">
    <property type="entry name" value="Immunoglobulins"/>
    <property type="match status" value="1"/>
</dbReference>
<dbReference type="PANTHER" id="PTHR34700:SF4">
    <property type="entry name" value="PHAGE-LIKE ELEMENT PBSX PROTEIN XKDP"/>
    <property type="match status" value="1"/>
</dbReference>
<dbReference type="EMBL" id="QNRK01000046">
    <property type="protein sequence ID" value="RBP03098.1"/>
    <property type="molecule type" value="Genomic_DNA"/>
</dbReference>
<comment type="caution">
    <text evidence="3">The sequence shown here is derived from an EMBL/GenBank/DDBJ whole genome shotgun (WGS) entry which is preliminary data.</text>
</comment>
<dbReference type="AlphaFoldDB" id="A0A366EL56"/>
<evidence type="ECO:0000256" key="1">
    <source>
        <dbReference type="SAM" id="MobiDB-lite"/>
    </source>
</evidence>
<proteinExistence type="predicted"/>
<dbReference type="PANTHER" id="PTHR34700">
    <property type="entry name" value="POTASSIUM BINDING PROTEIN KBP"/>
    <property type="match status" value="1"/>
</dbReference>
<dbReference type="SUPFAM" id="SSF54106">
    <property type="entry name" value="LysM domain"/>
    <property type="match status" value="1"/>
</dbReference>
<reference evidence="3 4" key="1">
    <citation type="submission" date="2018-06" db="EMBL/GenBank/DDBJ databases">
        <title>Genomic Encyclopedia of Type Strains, Phase IV (KMG-IV): sequencing the most valuable type-strain genomes for metagenomic binning, comparative biology and taxonomic classification.</title>
        <authorList>
            <person name="Goeker M."/>
        </authorList>
    </citation>
    <scope>NUCLEOTIDE SEQUENCE [LARGE SCALE GENOMIC DNA]</scope>
    <source>
        <strain evidence="3 4">DSM 24875</strain>
    </source>
</reference>
<organism evidence="3 4">
    <name type="scientific">Roseiarcus fermentans</name>
    <dbReference type="NCBI Taxonomy" id="1473586"/>
    <lineage>
        <taxon>Bacteria</taxon>
        <taxon>Pseudomonadati</taxon>
        <taxon>Pseudomonadota</taxon>
        <taxon>Alphaproteobacteria</taxon>
        <taxon>Hyphomicrobiales</taxon>
        <taxon>Roseiarcaceae</taxon>
        <taxon>Roseiarcus</taxon>
    </lineage>
</organism>
<evidence type="ECO:0000259" key="2">
    <source>
        <dbReference type="PROSITE" id="PS51782"/>
    </source>
</evidence>
<dbReference type="RefSeq" id="WP_113892990.1">
    <property type="nucleotide sequence ID" value="NZ_QNRK01000046.1"/>
</dbReference>
<sequence>MTSQTTLIWAGATGAAVAAVAAAAIVLTHSFAPNPAPAFVAAPAANGPARSAPEATIAAAPPEAAAAAATKPAFDVVSVEPGGETVVAGRAAPNVRVALLDGARTLGEATADARGQFVIIPDPLAPGDHSLVLATGSAPAERSNPAPVSVAAPPPPAAAGPAPRSPPPAPPAGSPALAIRSVEADAQGRLAAIGAAAPNATVRLYVSGGFVGDAKAAGDGHWSLTIERGMLPGPYVIRADQIGSADAKVVARAEAPFSVPALAPTQTPPAAPAPASRSPADVVVDSVQTHHVERGHTLWGISQKFYGDGSRYAVIFSANAGQIRDPNLIYPGQTFLVPSRAPAP</sequence>
<feature type="domain" description="LysM" evidence="2">
    <location>
        <begin position="288"/>
        <end position="337"/>
    </location>
</feature>
<keyword evidence="4" id="KW-1185">Reference proteome</keyword>
<feature type="compositionally biased region" description="Pro residues" evidence="1">
    <location>
        <begin position="152"/>
        <end position="173"/>
    </location>
</feature>
<dbReference type="InterPro" id="IPR018392">
    <property type="entry name" value="LysM"/>
</dbReference>
<name>A0A366EL56_9HYPH</name>
<dbReference type="InterPro" id="IPR013783">
    <property type="entry name" value="Ig-like_fold"/>
</dbReference>